<protein>
    <submittedName>
        <fullName evidence="1">Uncharacterized protein</fullName>
    </submittedName>
</protein>
<dbReference type="Proteomes" id="UP000266391">
    <property type="component" value="Unassembled WGS sequence"/>
</dbReference>
<proteinExistence type="predicted"/>
<sequence>MSVFDRYGNFVYLNDGSLSSEEEAEEEKKRQEQLCGLMSMYQHYRGIVAEPQYVPRGSKLRCQYGTEFVQLDCFEDYGIYRGIWPLLTTLDCRPENIHNFGSCLCPEANYRNRLPMTVANTVDGKTAIKAIYNEFPHICIPLVDEENGWRQVKKDLLVEANAHRDELGF</sequence>
<evidence type="ECO:0000313" key="4">
    <source>
        <dbReference type="Proteomes" id="UP000283701"/>
    </source>
</evidence>
<dbReference type="EMBL" id="QSIQ01000002">
    <property type="protein sequence ID" value="RHD05851.1"/>
    <property type="molecule type" value="Genomic_DNA"/>
</dbReference>
<dbReference type="Proteomes" id="UP000283701">
    <property type="component" value="Unassembled WGS sequence"/>
</dbReference>
<dbReference type="RefSeq" id="WP_007884995.1">
    <property type="nucleotide sequence ID" value="NZ_DAWDJC010000024.1"/>
</dbReference>
<dbReference type="AlphaFoldDB" id="A0A396AIS1"/>
<organism evidence="1 3">
    <name type="scientific">Roseburia inulinivorans</name>
    <dbReference type="NCBI Taxonomy" id="360807"/>
    <lineage>
        <taxon>Bacteria</taxon>
        <taxon>Bacillati</taxon>
        <taxon>Bacillota</taxon>
        <taxon>Clostridia</taxon>
        <taxon>Lachnospirales</taxon>
        <taxon>Lachnospiraceae</taxon>
        <taxon>Roseburia</taxon>
    </lineage>
</organism>
<evidence type="ECO:0000313" key="2">
    <source>
        <dbReference type="EMBL" id="RHF87299.1"/>
    </source>
</evidence>
<comment type="caution">
    <text evidence="1">The sequence shown here is derived from an EMBL/GenBank/DDBJ whole genome shotgun (WGS) entry which is preliminary data.</text>
</comment>
<reference evidence="3 4" key="1">
    <citation type="submission" date="2018-08" db="EMBL/GenBank/DDBJ databases">
        <title>A genome reference for cultivated species of the human gut microbiota.</title>
        <authorList>
            <person name="Zou Y."/>
            <person name="Xue W."/>
            <person name="Luo G."/>
        </authorList>
    </citation>
    <scope>NUCLEOTIDE SEQUENCE [LARGE SCALE GENOMIC DNA]</scope>
    <source>
        <strain evidence="2 4">AM23-23AC</strain>
        <strain evidence="1 3">AM32-8LB</strain>
    </source>
</reference>
<name>A0A396AIS1_9FIRM</name>
<dbReference type="EMBL" id="QRHP01000001">
    <property type="protein sequence ID" value="RHF87299.1"/>
    <property type="molecule type" value="Genomic_DNA"/>
</dbReference>
<dbReference type="GeneID" id="75164505"/>
<evidence type="ECO:0000313" key="3">
    <source>
        <dbReference type="Proteomes" id="UP000266391"/>
    </source>
</evidence>
<accession>A0A396AIS1</accession>
<gene>
    <name evidence="2" type="ORF">DW654_00565</name>
    <name evidence="1" type="ORF">DW813_02680</name>
</gene>
<evidence type="ECO:0000313" key="1">
    <source>
        <dbReference type="EMBL" id="RHD05851.1"/>
    </source>
</evidence>